<protein>
    <submittedName>
        <fullName evidence="2">Uncharacterized protein</fullName>
    </submittedName>
</protein>
<reference evidence="2" key="1">
    <citation type="submission" date="2021-06" db="EMBL/GenBank/DDBJ databases">
        <title>Comparative genomics, transcriptomics and evolutionary studies reveal genomic signatures of adaptation to plant cell wall in hemibiotrophic fungi.</title>
        <authorList>
            <consortium name="DOE Joint Genome Institute"/>
            <person name="Baroncelli R."/>
            <person name="Diaz J.F."/>
            <person name="Benocci T."/>
            <person name="Peng M."/>
            <person name="Battaglia E."/>
            <person name="Haridas S."/>
            <person name="Andreopoulos W."/>
            <person name="Labutti K."/>
            <person name="Pangilinan J."/>
            <person name="Floch G.L."/>
            <person name="Makela M.R."/>
            <person name="Henrissat B."/>
            <person name="Grigoriev I.V."/>
            <person name="Crouch J.A."/>
            <person name="De Vries R.P."/>
            <person name="Sukno S.A."/>
            <person name="Thon M.R."/>
        </authorList>
    </citation>
    <scope>NUCLEOTIDE SEQUENCE</scope>
    <source>
        <strain evidence="2">MAFF235873</strain>
    </source>
</reference>
<dbReference type="AlphaFoldDB" id="A0AAD9HNT0"/>
<proteinExistence type="predicted"/>
<evidence type="ECO:0000313" key="3">
    <source>
        <dbReference type="Proteomes" id="UP001232148"/>
    </source>
</evidence>
<accession>A0AAD9HNT0</accession>
<feature type="region of interest" description="Disordered" evidence="1">
    <location>
        <begin position="1"/>
        <end position="30"/>
    </location>
</feature>
<keyword evidence="3" id="KW-1185">Reference proteome</keyword>
<gene>
    <name evidence="2" type="ORF">LX32DRAFT_198788</name>
</gene>
<dbReference type="EMBL" id="MU842831">
    <property type="protein sequence ID" value="KAK2032425.1"/>
    <property type="molecule type" value="Genomic_DNA"/>
</dbReference>
<sequence>MQVTGPLIVSRHAQQARGGMPDIASRSSSQRRPEPAVGWWLSDLLARLQDIRLSVHRTRRASSCCHVLQSEAPGGFCLCLRCCKSSLTACVACPCLVRSTLHRMYPEHDGNVPGQKAMLVLHRVDASHSDSLSVNKRCSTLHSLESRPAIVGPSELCQPYAASFQSPPFTTCPECPCPLEVNQRYRSDLGSSDCSYVRSPFVLMHSHPSPSQRSVSNVRHWHYPSVSSIHRAAGQTE</sequence>
<evidence type="ECO:0000256" key="1">
    <source>
        <dbReference type="SAM" id="MobiDB-lite"/>
    </source>
</evidence>
<comment type="caution">
    <text evidence="2">The sequence shown here is derived from an EMBL/GenBank/DDBJ whole genome shotgun (WGS) entry which is preliminary data.</text>
</comment>
<organism evidence="2 3">
    <name type="scientific">Colletotrichum zoysiae</name>
    <dbReference type="NCBI Taxonomy" id="1216348"/>
    <lineage>
        <taxon>Eukaryota</taxon>
        <taxon>Fungi</taxon>
        <taxon>Dikarya</taxon>
        <taxon>Ascomycota</taxon>
        <taxon>Pezizomycotina</taxon>
        <taxon>Sordariomycetes</taxon>
        <taxon>Hypocreomycetidae</taxon>
        <taxon>Glomerellales</taxon>
        <taxon>Glomerellaceae</taxon>
        <taxon>Colletotrichum</taxon>
        <taxon>Colletotrichum graminicola species complex</taxon>
    </lineage>
</organism>
<name>A0AAD9HNT0_9PEZI</name>
<dbReference type="Proteomes" id="UP001232148">
    <property type="component" value="Unassembled WGS sequence"/>
</dbReference>
<evidence type="ECO:0000313" key="2">
    <source>
        <dbReference type="EMBL" id="KAK2032425.1"/>
    </source>
</evidence>